<gene>
    <name evidence="5" type="ORF">HG66A1_09820</name>
</gene>
<dbReference type="Gene3D" id="3.60.10.10">
    <property type="entry name" value="Endonuclease/exonuclease/phosphatase"/>
    <property type="match status" value="1"/>
</dbReference>
<keyword evidence="3" id="KW-0378">Hydrolase</keyword>
<dbReference type="SUPFAM" id="SSF56219">
    <property type="entry name" value="DNase I-like"/>
    <property type="match status" value="1"/>
</dbReference>
<dbReference type="PANTHER" id="PTHR11371:SF31">
    <property type="entry name" value="EXTRACELLULAR NUCLEASE"/>
    <property type="match status" value="1"/>
</dbReference>
<keyword evidence="5" id="KW-0269">Exonuclease</keyword>
<name>A0A517PIL2_9PLAN</name>
<keyword evidence="6" id="KW-1185">Reference proteome</keyword>
<dbReference type="EMBL" id="CP036266">
    <property type="protein sequence ID" value="QDT19218.1"/>
    <property type="molecule type" value="Genomic_DNA"/>
</dbReference>
<sequence>MASKSKKKTSFVKSWKLRGLALLLIGLLGGGAFHFDVVKPAQLTKWVKQIISTTASSSTPADWNSTEIDLPRSNDTIRIASFNIQVFGVSKMSKPQVPQILARIIQQFDVVAVQEIRSKDLSFLDEFLAILNSGERRYAYIIGAPQGRTISKEQYAYFYDTARVMVNHKWTYTVIDKYDKLHRPPYVAHFQTLSPSSENPFTFTLINIHTDPDETDQELNVLDDVYRVVANDGSQEDDVILLGDLNVDDQNLGELGRVGDLMWTVSKTPTNTRQSKQYDNILFSQHRSQEFTGISGVYDFKTRFKLTEEEALLVSDHLPVWAEFQVTEKGGIRQAGVQGMQPR</sequence>
<dbReference type="PANTHER" id="PTHR11371">
    <property type="entry name" value="DEOXYRIBONUCLEASE"/>
    <property type="match status" value="1"/>
</dbReference>
<dbReference type="GO" id="GO:0004536">
    <property type="term" value="F:DNA nuclease activity"/>
    <property type="evidence" value="ECO:0007669"/>
    <property type="project" value="InterPro"/>
</dbReference>
<evidence type="ECO:0000313" key="5">
    <source>
        <dbReference type="EMBL" id="QDT19218.1"/>
    </source>
</evidence>
<dbReference type="SMART" id="SM00476">
    <property type="entry name" value="DNaseIc"/>
    <property type="match status" value="1"/>
</dbReference>
<evidence type="ECO:0000313" key="6">
    <source>
        <dbReference type="Proteomes" id="UP000320421"/>
    </source>
</evidence>
<dbReference type="InterPro" id="IPR016202">
    <property type="entry name" value="DNase_I"/>
</dbReference>
<evidence type="ECO:0000256" key="2">
    <source>
        <dbReference type="ARBA" id="ARBA00022722"/>
    </source>
</evidence>
<dbReference type="InterPro" id="IPR036691">
    <property type="entry name" value="Endo/exonu/phosph_ase_sf"/>
</dbReference>
<dbReference type="GO" id="GO:0006308">
    <property type="term" value="P:DNA catabolic process"/>
    <property type="evidence" value="ECO:0007669"/>
    <property type="project" value="InterPro"/>
</dbReference>
<keyword evidence="5" id="KW-0255">Endonuclease</keyword>
<dbReference type="Pfam" id="PF03372">
    <property type="entry name" value="Exo_endo_phos"/>
    <property type="match status" value="1"/>
</dbReference>
<dbReference type="GO" id="GO:0004527">
    <property type="term" value="F:exonuclease activity"/>
    <property type="evidence" value="ECO:0007669"/>
    <property type="project" value="UniProtKB-KW"/>
</dbReference>
<feature type="domain" description="Endonuclease/exonuclease/phosphatase" evidence="4">
    <location>
        <begin position="80"/>
        <end position="317"/>
    </location>
</feature>
<dbReference type="RefSeq" id="WP_145181091.1">
    <property type="nucleotide sequence ID" value="NZ_CP036266.1"/>
</dbReference>
<evidence type="ECO:0000259" key="4">
    <source>
        <dbReference type="Pfam" id="PF03372"/>
    </source>
</evidence>
<dbReference type="OrthoDB" id="5500612at2"/>
<evidence type="ECO:0000256" key="1">
    <source>
        <dbReference type="ARBA" id="ARBA00007359"/>
    </source>
</evidence>
<dbReference type="Proteomes" id="UP000320421">
    <property type="component" value="Chromosome"/>
</dbReference>
<dbReference type="PRINTS" id="PR00130">
    <property type="entry name" value="DNASEI"/>
</dbReference>
<protein>
    <submittedName>
        <fullName evidence="5">Endonuclease/Exonuclease/phosphatase family protein</fullName>
    </submittedName>
</protein>
<accession>A0A517PIL2</accession>
<proteinExistence type="inferred from homology"/>
<keyword evidence="2" id="KW-0540">Nuclease</keyword>
<evidence type="ECO:0000256" key="3">
    <source>
        <dbReference type="ARBA" id="ARBA00022801"/>
    </source>
</evidence>
<dbReference type="InterPro" id="IPR005135">
    <property type="entry name" value="Endo/exonuclease/phosphatase"/>
</dbReference>
<comment type="similarity">
    <text evidence="1">Belongs to the DNase I family.</text>
</comment>
<dbReference type="AlphaFoldDB" id="A0A517PIL2"/>
<reference evidence="5 6" key="1">
    <citation type="submission" date="2019-02" db="EMBL/GenBank/DDBJ databases">
        <title>Deep-cultivation of Planctomycetes and their phenomic and genomic characterization uncovers novel biology.</title>
        <authorList>
            <person name="Wiegand S."/>
            <person name="Jogler M."/>
            <person name="Boedeker C."/>
            <person name="Pinto D."/>
            <person name="Vollmers J."/>
            <person name="Rivas-Marin E."/>
            <person name="Kohn T."/>
            <person name="Peeters S.H."/>
            <person name="Heuer A."/>
            <person name="Rast P."/>
            <person name="Oberbeckmann S."/>
            <person name="Bunk B."/>
            <person name="Jeske O."/>
            <person name="Meyerdierks A."/>
            <person name="Storesund J.E."/>
            <person name="Kallscheuer N."/>
            <person name="Luecker S."/>
            <person name="Lage O.M."/>
            <person name="Pohl T."/>
            <person name="Merkel B.J."/>
            <person name="Hornburger P."/>
            <person name="Mueller R.-W."/>
            <person name="Bruemmer F."/>
            <person name="Labrenz M."/>
            <person name="Spormann A.M."/>
            <person name="Op den Camp H."/>
            <person name="Overmann J."/>
            <person name="Amann R."/>
            <person name="Jetten M.S.M."/>
            <person name="Mascher T."/>
            <person name="Medema M.H."/>
            <person name="Devos D.P."/>
            <person name="Kaster A.-K."/>
            <person name="Ovreas L."/>
            <person name="Rohde M."/>
            <person name="Galperin M.Y."/>
            <person name="Jogler C."/>
        </authorList>
    </citation>
    <scope>NUCLEOTIDE SEQUENCE [LARGE SCALE GENOMIC DNA]</scope>
    <source>
        <strain evidence="5 6">HG66A1</strain>
    </source>
</reference>
<dbReference type="GO" id="GO:0004519">
    <property type="term" value="F:endonuclease activity"/>
    <property type="evidence" value="ECO:0007669"/>
    <property type="project" value="UniProtKB-KW"/>
</dbReference>
<organism evidence="5 6">
    <name type="scientific">Gimesia chilikensis</name>
    <dbReference type="NCBI Taxonomy" id="2605989"/>
    <lineage>
        <taxon>Bacteria</taxon>
        <taxon>Pseudomonadati</taxon>
        <taxon>Planctomycetota</taxon>
        <taxon>Planctomycetia</taxon>
        <taxon>Planctomycetales</taxon>
        <taxon>Planctomycetaceae</taxon>
        <taxon>Gimesia</taxon>
    </lineage>
</organism>